<keyword evidence="2" id="KW-1185">Reference proteome</keyword>
<dbReference type="PANTHER" id="PTHR21529:SF4">
    <property type="entry name" value="TPR AND ANKYRIN REPEAT-CONTAINING PROTEIN 1"/>
    <property type="match status" value="1"/>
</dbReference>
<dbReference type="AlphaFoldDB" id="A0AAD4XZA9"/>
<dbReference type="EMBL" id="JAJJMB010000061">
    <property type="protein sequence ID" value="KAI3963523.1"/>
    <property type="molecule type" value="Genomic_DNA"/>
</dbReference>
<sequence length="582" mass="67143">MLEKAGHTVDAAEVILFYVLGNSVWANGNKEASILSDTKSILSVMKDCFIASQRFKSLRGEIISLRKIIDYHLDLAPSEYVWVDDAVLNIIDHVENSISKNRVSLQTLTYFWNLWKEKIVNILNSLNSLGTQDEQDYKSYENITKVGNDFYIHAYGPFRQGLIALNSYQVAKPIIESKILNKKLPRELLKCLKHSKQRFFVMFCPRGPKRECYKHVMDLRLTELSKDLINGATIEIMSKKGRLRYVEMWSVVLQIFMFGNLSEKLYQVILQRSDLSPAYNAFIKQLKRSKISGSVSVSLVSNFEKSLQETFNHNWKSDFDFMPPFWFVYFLERLLFLVSSWHGSFFTLKSSVYETIPWGNLRCNASPLSVADSKSGLLPLSGLEIGSLGYFNPFELWTYDIIAVLPPVFVKILAKRPSMPFGKLLADILNAIGDPLVCLKSGDIQREFLSHSVLEIDVDLIHSREDIFRILYPENSDCDRNDKMESGNPNDENVCFSNFDHMGYSEYPTESDDAIPDYHMERAELATESEEFDIVSFSQLFTNLSRVYMFSKRIFEDISYHDCKPQMKVCFIVLFLFTFLLQ</sequence>
<evidence type="ECO:0000313" key="2">
    <source>
        <dbReference type="Proteomes" id="UP001202328"/>
    </source>
</evidence>
<proteinExistence type="predicted"/>
<accession>A0AAD4XZA9</accession>
<evidence type="ECO:0000313" key="1">
    <source>
        <dbReference type="EMBL" id="KAI3963523.1"/>
    </source>
</evidence>
<dbReference type="Proteomes" id="UP001202328">
    <property type="component" value="Unassembled WGS sequence"/>
</dbReference>
<dbReference type="InterPro" id="IPR039904">
    <property type="entry name" value="TRANK1"/>
</dbReference>
<comment type="caution">
    <text evidence="1">The sequence shown here is derived from an EMBL/GenBank/DDBJ whole genome shotgun (WGS) entry which is preliminary data.</text>
</comment>
<organism evidence="1 2">
    <name type="scientific">Papaver atlanticum</name>
    <dbReference type="NCBI Taxonomy" id="357466"/>
    <lineage>
        <taxon>Eukaryota</taxon>
        <taxon>Viridiplantae</taxon>
        <taxon>Streptophyta</taxon>
        <taxon>Embryophyta</taxon>
        <taxon>Tracheophyta</taxon>
        <taxon>Spermatophyta</taxon>
        <taxon>Magnoliopsida</taxon>
        <taxon>Ranunculales</taxon>
        <taxon>Papaveraceae</taxon>
        <taxon>Papaveroideae</taxon>
        <taxon>Papaver</taxon>
    </lineage>
</organism>
<protein>
    <submittedName>
        <fullName evidence="1">Uncharacterized protein</fullName>
    </submittedName>
</protein>
<dbReference type="PANTHER" id="PTHR21529">
    <property type="entry name" value="MAMMARY TURMOR VIRUS RECEPTOR HOMOLOG 1, 2 MTVR1, 2"/>
    <property type="match status" value="1"/>
</dbReference>
<name>A0AAD4XZA9_9MAGN</name>
<reference evidence="1" key="1">
    <citation type="submission" date="2022-04" db="EMBL/GenBank/DDBJ databases">
        <title>A functionally conserved STORR gene fusion in Papaver species that diverged 16.8 million years ago.</title>
        <authorList>
            <person name="Catania T."/>
        </authorList>
    </citation>
    <scope>NUCLEOTIDE SEQUENCE</scope>
    <source>
        <strain evidence="1">S-188037</strain>
    </source>
</reference>
<gene>
    <name evidence="1" type="ORF">MKW98_022945</name>
</gene>